<keyword evidence="1" id="KW-0479">Metal-binding</keyword>
<evidence type="ECO:0000256" key="5">
    <source>
        <dbReference type="PROSITE-ProRule" id="PRU00042"/>
    </source>
</evidence>
<evidence type="ECO:0000256" key="4">
    <source>
        <dbReference type="ARBA" id="ARBA00022833"/>
    </source>
</evidence>
<sequence length="256" mass="29643">MDPLEGSSKLSEMLKVEIEVKEETDDFFDNSLLFPTDLIFDDTEVMSDPTSGLMVCLLCWEEMEPNGVAEHMVKIHKYRKIVYKCWNCDTIFYEREGLVQHRETCHPKKPVKKTMRQIIAEAYRTNASMCPICLIQLDNNLKEHIEAEHNKPPVKKKASVENVIVPCTVCQKPFKSKMTMTQHRKYVHESVQDSSECNMCGQKFASVKYLANHVRNVHPTGDKVHKCQTCGKDFKSHQSLYQHNKNVHLGYYAKKT</sequence>
<keyword evidence="3 5" id="KW-0863">Zinc-finger</keyword>
<feature type="domain" description="C2H2-type" evidence="6">
    <location>
        <begin position="83"/>
        <end position="110"/>
    </location>
</feature>
<feature type="domain" description="C2H2-type" evidence="6">
    <location>
        <begin position="195"/>
        <end position="218"/>
    </location>
</feature>
<dbReference type="PANTHER" id="PTHR24379">
    <property type="entry name" value="KRAB AND ZINC FINGER DOMAIN-CONTAINING"/>
    <property type="match status" value="1"/>
</dbReference>
<accession>A0A1E1WRH0</accession>
<evidence type="ECO:0000259" key="6">
    <source>
        <dbReference type="PROSITE" id="PS50157"/>
    </source>
</evidence>
<dbReference type="AlphaFoldDB" id="A0A1E1WRH0"/>
<feature type="domain" description="C2H2-type" evidence="6">
    <location>
        <begin position="225"/>
        <end position="253"/>
    </location>
</feature>
<dbReference type="Gene3D" id="3.30.160.60">
    <property type="entry name" value="Classic Zinc Finger"/>
    <property type="match status" value="2"/>
</dbReference>
<dbReference type="InterPro" id="IPR013087">
    <property type="entry name" value="Znf_C2H2_type"/>
</dbReference>
<organism evidence="7">
    <name type="scientific">Pectinophora gossypiella</name>
    <name type="common">Cotton pink bollworm</name>
    <name type="synonym">Depressaria gossypiella</name>
    <dbReference type="NCBI Taxonomy" id="13191"/>
    <lineage>
        <taxon>Eukaryota</taxon>
        <taxon>Metazoa</taxon>
        <taxon>Ecdysozoa</taxon>
        <taxon>Arthropoda</taxon>
        <taxon>Hexapoda</taxon>
        <taxon>Insecta</taxon>
        <taxon>Pterygota</taxon>
        <taxon>Neoptera</taxon>
        <taxon>Endopterygota</taxon>
        <taxon>Lepidoptera</taxon>
        <taxon>Glossata</taxon>
        <taxon>Ditrysia</taxon>
        <taxon>Gelechioidea</taxon>
        <taxon>Gelechiidae</taxon>
        <taxon>Apatetrinae</taxon>
        <taxon>Pectinophora</taxon>
    </lineage>
</organism>
<dbReference type="InterPro" id="IPR036236">
    <property type="entry name" value="Znf_C2H2_sf"/>
</dbReference>
<dbReference type="GO" id="GO:0008270">
    <property type="term" value="F:zinc ion binding"/>
    <property type="evidence" value="ECO:0007669"/>
    <property type="project" value="UniProtKB-KW"/>
</dbReference>
<gene>
    <name evidence="7" type="ORF">g.9592</name>
</gene>
<dbReference type="PROSITE" id="PS50157">
    <property type="entry name" value="ZINC_FINGER_C2H2_2"/>
    <property type="match status" value="4"/>
</dbReference>
<dbReference type="PANTHER" id="PTHR24379:SF121">
    <property type="entry name" value="C2H2-TYPE DOMAIN-CONTAINING PROTEIN"/>
    <property type="match status" value="1"/>
</dbReference>
<reference evidence="7" key="1">
    <citation type="submission" date="2015-09" db="EMBL/GenBank/DDBJ databases">
        <title>De novo assembly of Pectinophora gossypiella (Pink Bollworm) gut transcriptome.</title>
        <authorList>
            <person name="Tassone E.E."/>
        </authorList>
    </citation>
    <scope>NUCLEOTIDE SEQUENCE</scope>
</reference>
<dbReference type="OrthoDB" id="428658at2759"/>
<evidence type="ECO:0000313" key="7">
    <source>
        <dbReference type="EMBL" id="JAT89507.1"/>
    </source>
</evidence>
<keyword evidence="2" id="KW-0677">Repeat</keyword>
<dbReference type="Pfam" id="PF00096">
    <property type="entry name" value="zf-C2H2"/>
    <property type="match status" value="2"/>
</dbReference>
<evidence type="ECO:0000256" key="2">
    <source>
        <dbReference type="ARBA" id="ARBA00022737"/>
    </source>
</evidence>
<dbReference type="SUPFAM" id="SSF57667">
    <property type="entry name" value="beta-beta-alpha zinc fingers"/>
    <property type="match status" value="1"/>
</dbReference>
<proteinExistence type="predicted"/>
<protein>
    <recommendedName>
        <fullName evidence="6">C2H2-type domain-containing protein</fullName>
    </recommendedName>
</protein>
<dbReference type="PROSITE" id="PS00028">
    <property type="entry name" value="ZINC_FINGER_C2H2_1"/>
    <property type="match status" value="4"/>
</dbReference>
<dbReference type="EMBL" id="GDQN01001547">
    <property type="protein sequence ID" value="JAT89507.1"/>
    <property type="molecule type" value="Transcribed_RNA"/>
</dbReference>
<evidence type="ECO:0000256" key="1">
    <source>
        <dbReference type="ARBA" id="ARBA00022723"/>
    </source>
</evidence>
<evidence type="ECO:0000256" key="3">
    <source>
        <dbReference type="ARBA" id="ARBA00022771"/>
    </source>
</evidence>
<dbReference type="SMART" id="SM00355">
    <property type="entry name" value="ZnF_C2H2"/>
    <property type="match status" value="4"/>
</dbReference>
<name>A0A1E1WRH0_PECGO</name>
<feature type="domain" description="C2H2-type" evidence="6">
    <location>
        <begin position="165"/>
        <end position="193"/>
    </location>
</feature>
<keyword evidence="4" id="KW-0862">Zinc</keyword>